<comment type="similarity">
    <text evidence="1">Belongs to the ROK (NagC/XylR) family.</text>
</comment>
<dbReference type="eggNOG" id="COG1940">
    <property type="taxonomic scope" value="Bacteria"/>
</dbReference>
<keyword evidence="2" id="KW-0808">Transferase</keyword>
<evidence type="ECO:0000256" key="1">
    <source>
        <dbReference type="ARBA" id="ARBA00006479"/>
    </source>
</evidence>
<protein>
    <submittedName>
        <fullName evidence="2">ROK family transcriptional regulator</fullName>
        <ecNumber evidence="2">2.7.1.2</ecNumber>
    </submittedName>
</protein>
<evidence type="ECO:0000313" key="3">
    <source>
        <dbReference type="Proteomes" id="UP000029096"/>
    </source>
</evidence>
<dbReference type="SUPFAM" id="SSF53067">
    <property type="entry name" value="Actin-like ATPase domain"/>
    <property type="match status" value="1"/>
</dbReference>
<dbReference type="EMBL" id="JGYP01000001">
    <property type="protein sequence ID" value="KFI46955.1"/>
    <property type="molecule type" value="Genomic_DNA"/>
</dbReference>
<sequence>MPLSEYKVGVDVGGTSIEGVLVDAQGHMLARHSVGARRGGQKVIEDIVGVVRALADDAKVRRLDGVGVGIPGSVDTKHGVVSDVVNLDIISLPLGPELADLLDGVPVFVENDVNAAALGAAKMLLASDDTVARIPDTVVFVNFGTGLAAGVLRQGRIEHGFSGAFGEIGHLPVNSLRLQCSCGQKGCLETVASGGAVSRLWPQAYPPMPDLLQAARGGDAHAREILDLVVSAIADTIQIVAQSYDPQYIILGGGMTKTGRPFMDVVEAELHRREEHSHFLRMLDLVSRLRLVSKGEPIGALGAALAVEDVPR</sequence>
<organism evidence="2 3">
    <name type="scientific">Bifidobacterium bohemicum DSM 22767</name>
    <dbReference type="NCBI Taxonomy" id="1437606"/>
    <lineage>
        <taxon>Bacteria</taxon>
        <taxon>Bacillati</taxon>
        <taxon>Actinomycetota</taxon>
        <taxon>Actinomycetes</taxon>
        <taxon>Bifidobacteriales</taxon>
        <taxon>Bifidobacteriaceae</taxon>
        <taxon>Bifidobacterium</taxon>
    </lineage>
</organism>
<dbReference type="AlphaFoldDB" id="A0A086ZKA5"/>
<dbReference type="Gene3D" id="3.30.420.40">
    <property type="match status" value="2"/>
</dbReference>
<dbReference type="RefSeq" id="WP_033520499.1">
    <property type="nucleotide sequence ID" value="NZ_JDUS01000001.1"/>
</dbReference>
<dbReference type="InterPro" id="IPR000600">
    <property type="entry name" value="ROK"/>
</dbReference>
<keyword evidence="3" id="KW-1185">Reference proteome</keyword>
<accession>A0A086ZKA5</accession>
<name>A0A086ZKA5_9BIFI</name>
<dbReference type="STRING" id="1437606.BBOH_0429"/>
<dbReference type="PANTHER" id="PTHR18964">
    <property type="entry name" value="ROK (REPRESSOR, ORF, KINASE) FAMILY"/>
    <property type="match status" value="1"/>
</dbReference>
<dbReference type="Proteomes" id="UP000029096">
    <property type="component" value="Unassembled WGS sequence"/>
</dbReference>
<reference evidence="2 3" key="1">
    <citation type="submission" date="2014-03" db="EMBL/GenBank/DDBJ databases">
        <title>Genomics of Bifidobacteria.</title>
        <authorList>
            <person name="Ventura M."/>
            <person name="Milani C."/>
            <person name="Lugli G.A."/>
        </authorList>
    </citation>
    <scope>NUCLEOTIDE SEQUENCE [LARGE SCALE GENOMIC DNA]</scope>
    <source>
        <strain evidence="2 3">DSM 22767</strain>
    </source>
</reference>
<dbReference type="GO" id="GO:0004340">
    <property type="term" value="F:glucokinase activity"/>
    <property type="evidence" value="ECO:0007669"/>
    <property type="project" value="UniProtKB-EC"/>
</dbReference>
<gene>
    <name evidence="2" type="ORF">BBOH_0429</name>
</gene>
<dbReference type="PANTHER" id="PTHR18964:SF149">
    <property type="entry name" value="BIFUNCTIONAL UDP-N-ACETYLGLUCOSAMINE 2-EPIMERASE_N-ACETYLMANNOSAMINE KINASE"/>
    <property type="match status" value="1"/>
</dbReference>
<comment type="caution">
    <text evidence="2">The sequence shown here is derived from an EMBL/GenBank/DDBJ whole genome shotgun (WGS) entry which is preliminary data.</text>
</comment>
<proteinExistence type="inferred from homology"/>
<dbReference type="EC" id="2.7.1.2" evidence="2"/>
<dbReference type="OrthoDB" id="8772678at2"/>
<dbReference type="InterPro" id="IPR043129">
    <property type="entry name" value="ATPase_NBD"/>
</dbReference>
<evidence type="ECO:0000313" key="2">
    <source>
        <dbReference type="EMBL" id="KFI46955.1"/>
    </source>
</evidence>
<dbReference type="Pfam" id="PF00480">
    <property type="entry name" value="ROK"/>
    <property type="match status" value="1"/>
</dbReference>